<feature type="coiled-coil region" evidence="4">
    <location>
        <begin position="500"/>
        <end position="532"/>
    </location>
</feature>
<dbReference type="InterPro" id="IPR013578">
    <property type="entry name" value="Peptidase_M16C_assoc"/>
</dbReference>
<evidence type="ECO:0000313" key="7">
    <source>
        <dbReference type="EMBL" id="ABQ94783.1"/>
    </source>
</evidence>
<dbReference type="Pfam" id="PF00675">
    <property type="entry name" value="Peptidase_M16"/>
    <property type="match status" value="1"/>
</dbReference>
<evidence type="ECO:0000256" key="5">
    <source>
        <dbReference type="SAM" id="MobiDB-lite"/>
    </source>
</evidence>
<dbReference type="Pfam" id="PF08367">
    <property type="entry name" value="M16C_assoc"/>
    <property type="match status" value="1"/>
</dbReference>
<dbReference type="InterPro" id="IPR001431">
    <property type="entry name" value="Pept_M16_Zn_BS"/>
</dbReference>
<dbReference type="PROSITE" id="PS00143">
    <property type="entry name" value="INSULINASE"/>
    <property type="match status" value="1"/>
</dbReference>
<evidence type="ECO:0000256" key="3">
    <source>
        <dbReference type="RuleBase" id="RU004447"/>
    </source>
</evidence>
<dbReference type="SMART" id="SM01264">
    <property type="entry name" value="M16C_associated"/>
    <property type="match status" value="1"/>
</dbReference>
<proteinExistence type="inferred from homology"/>
<dbReference type="PANTHER" id="PTHR43016:SF13">
    <property type="entry name" value="PRESEQUENCE PROTEASE, MITOCHONDRIAL"/>
    <property type="match status" value="1"/>
</dbReference>
<accession>A5WGJ2</accession>
<gene>
    <name evidence="7" type="ordered locus">PsycPRwf_1843</name>
</gene>
<evidence type="ECO:0000256" key="1">
    <source>
        <dbReference type="ARBA" id="ARBA00001947"/>
    </source>
</evidence>
<dbReference type="InterPro" id="IPR007863">
    <property type="entry name" value="Peptidase_M16_C"/>
</dbReference>
<dbReference type="GO" id="GO:0006508">
    <property type="term" value="P:proteolysis"/>
    <property type="evidence" value="ECO:0007669"/>
    <property type="project" value="InterPro"/>
</dbReference>
<dbReference type="HOGENOM" id="CLU_009165_1_0_6"/>
<dbReference type="Pfam" id="PF22516">
    <property type="entry name" value="PreP_C"/>
    <property type="match status" value="1"/>
</dbReference>
<feature type="region of interest" description="Disordered" evidence="5">
    <location>
        <begin position="1"/>
        <end position="31"/>
    </location>
</feature>
<evidence type="ECO:0000256" key="4">
    <source>
        <dbReference type="SAM" id="Coils"/>
    </source>
</evidence>
<dbReference type="PANTHER" id="PTHR43016">
    <property type="entry name" value="PRESEQUENCE PROTEASE"/>
    <property type="match status" value="1"/>
</dbReference>
<dbReference type="InterPro" id="IPR011765">
    <property type="entry name" value="Pept_M16_N"/>
</dbReference>
<reference evidence="7" key="1">
    <citation type="submission" date="2007-05" db="EMBL/GenBank/DDBJ databases">
        <title>Complete sequence of chromosome of Psychrobacter sp. PRwf-1.</title>
        <authorList>
            <consortium name="US DOE Joint Genome Institute"/>
            <person name="Copeland A."/>
            <person name="Lucas S."/>
            <person name="Lapidus A."/>
            <person name="Barry K."/>
            <person name="Detter J.C."/>
            <person name="Glavina del Rio T."/>
            <person name="Hammon N."/>
            <person name="Israni S."/>
            <person name="Dalin E."/>
            <person name="Tice H."/>
            <person name="Pitluck S."/>
            <person name="Chain P."/>
            <person name="Malfatti S."/>
            <person name="Shin M."/>
            <person name="Vergez L."/>
            <person name="Schmutz J."/>
            <person name="Larimer F."/>
            <person name="Land M."/>
            <person name="Hauser L."/>
            <person name="Kyrpides N."/>
            <person name="Kim E."/>
            <person name="Tiedje J."/>
            <person name="Richardson P."/>
        </authorList>
    </citation>
    <scope>NUCLEOTIDE SEQUENCE [LARGE SCALE GENOMIC DNA]</scope>
    <source>
        <strain evidence="7">PRwf-1</strain>
    </source>
</reference>
<evidence type="ECO:0000256" key="2">
    <source>
        <dbReference type="ARBA" id="ARBA00007261"/>
    </source>
</evidence>
<dbReference type="KEGG" id="prw:PsycPRwf_1843"/>
<dbReference type="GO" id="GO:0004222">
    <property type="term" value="F:metalloendopeptidase activity"/>
    <property type="evidence" value="ECO:0007669"/>
    <property type="project" value="InterPro"/>
</dbReference>
<feature type="domain" description="Peptidase M16C associated" evidence="6">
    <location>
        <begin position="489"/>
        <end position="740"/>
    </location>
</feature>
<dbReference type="FunFam" id="3.30.830.10:FF:000011">
    <property type="entry name" value="Presequence protease, mitochondrial"/>
    <property type="match status" value="1"/>
</dbReference>
<organism evidence="7">
    <name type="scientific">Psychrobacter sp. (strain PRwf-1)</name>
    <dbReference type="NCBI Taxonomy" id="349106"/>
    <lineage>
        <taxon>Bacteria</taxon>
        <taxon>Pseudomonadati</taxon>
        <taxon>Pseudomonadota</taxon>
        <taxon>Gammaproteobacteria</taxon>
        <taxon>Moraxellales</taxon>
        <taxon>Moraxellaceae</taxon>
        <taxon>Psychrobacter</taxon>
    </lineage>
</organism>
<feature type="compositionally biased region" description="Low complexity" evidence="5">
    <location>
        <begin position="10"/>
        <end position="24"/>
    </location>
</feature>
<dbReference type="SUPFAM" id="SSF63411">
    <property type="entry name" value="LuxS/MPP-like metallohydrolase"/>
    <property type="match status" value="4"/>
</dbReference>
<dbReference type="AlphaFoldDB" id="A5WGJ2"/>
<protein>
    <submittedName>
        <fullName evidence="7">Peptidase M16C associated domain protein</fullName>
    </submittedName>
</protein>
<dbReference type="InterPro" id="IPR055130">
    <property type="entry name" value="PreP_C"/>
</dbReference>
<evidence type="ECO:0000259" key="6">
    <source>
        <dbReference type="SMART" id="SM01264"/>
    </source>
</evidence>
<dbReference type="InterPro" id="IPR011249">
    <property type="entry name" value="Metalloenz_LuxS/M16"/>
</dbReference>
<sequence length="1032" mass="114756">MSSSMQTNSAQTPPAKTPDATTKQMQATSATPDLTLHPSFKLLEQRKIEALSLDVLICQHIQTGAMHYHLAHPSDENAFLVGFRTQPMDSKGEAHILEHTALCGSAKYPVRDPFFSMIKRSLNTFMNAMTAADWTAYPFATQNKNDYFNLLSVYLDASFFPNLHPLDFAQEGIRVELDDSDKPHFKGIVFNEMKGAMSGEIDQLYHSVAHHLFPTTTYHYNSGGDPADIPDLTHAELVQFHQSHYHPSNSVIMSFGNIPVYETQAKLHDDALAQFETGKKHQSRPEKRLTAPIQVTETYTVDEIDKAQTHHAIAWLLPEITNPRQRLALRLLEGVLIEHAGSPLRAYLDSHPLATGPSPLLGLDDSHFEMVFYAGVRGSEPEHADAIEQGILELLQQVADSEIDPEAIETILHQIEIDQRHIGGDSIPYGLNLMLEGFSTAIHDGNPIDIWEVDEHLQWLREQVKDPTWLPGLLKQHLLDNSHRVRVTLVPDASKSAQLAAAEQARLDRIEANLTEEDKLKLKQQAAALAERQAAPDDLSLLPKVGLEDVPESISFIHGKQVNIQLAGNDSVLYQYEAGTNGLYYYQVIMPLADQDELINHPLLPLYLGLISELGTDELSARDFQALQAAHSSGVTARVSQRTSPKDPDSLSSYFVVATRALSRKPEAIDLVKQVLEHSIFTEHDRIKELLQQRRAGWQSRLASSGHAYAMQTASRHMSRQAELEYVRSGLPALNALKEFLERASNDERKWDDLAQALMVLHQRLASLPKQALIVCEPEQTENFKHLIEQSWAQSRYTGKVAQDSQALAASIPSEYTQLQLSLTSPDTEGTQDNSIDRQAPDLAWLVATNVYHNAAVYPVVPADHPDSAALMVLAPYLRNGYLHSAIRERGGAYGGGAGYDANACAFKFFSYRDPHCAETFEHFEQSVVWLLTEPQQPEQLEEAILGIVSSMDKPGSPAGEAVKSCFADLHHRGEAWQQKMRANILAVTLEDLKRVATTYLQGKPSSKAVLAPHDKEETLTSLGFAVEKVAS</sequence>
<dbReference type="EMBL" id="CP000713">
    <property type="protein sequence ID" value="ABQ94783.1"/>
    <property type="molecule type" value="Genomic_DNA"/>
</dbReference>
<keyword evidence="4" id="KW-0175">Coiled coil</keyword>
<comment type="cofactor">
    <cofactor evidence="1">
        <name>Zn(2+)</name>
        <dbReference type="ChEBI" id="CHEBI:29105"/>
    </cofactor>
</comment>
<dbReference type="GO" id="GO:0046872">
    <property type="term" value="F:metal ion binding"/>
    <property type="evidence" value="ECO:0007669"/>
    <property type="project" value="InterPro"/>
</dbReference>
<dbReference type="STRING" id="349106.PsycPRwf_1843"/>
<dbReference type="Pfam" id="PF05193">
    <property type="entry name" value="Peptidase_M16_C"/>
    <property type="match status" value="1"/>
</dbReference>
<dbReference type="Gene3D" id="3.30.830.10">
    <property type="entry name" value="Metalloenzyme, LuxS/M16 peptidase-like"/>
    <property type="match status" value="4"/>
</dbReference>
<dbReference type="eggNOG" id="COG1026">
    <property type="taxonomic scope" value="Bacteria"/>
</dbReference>
<comment type="similarity">
    <text evidence="2 3">Belongs to the peptidase M16 family.</text>
</comment>
<name>A5WGJ2_PSYWF</name>